<protein>
    <recommendedName>
        <fullName evidence="2">Protein kinase domain-containing protein</fullName>
    </recommendedName>
</protein>
<feature type="domain" description="Protein kinase" evidence="2">
    <location>
        <begin position="417"/>
        <end position="764"/>
    </location>
</feature>
<name>A0AAD4DWP9_9AGAM</name>
<dbReference type="InterPro" id="IPR008266">
    <property type="entry name" value="Tyr_kinase_AS"/>
</dbReference>
<accession>A0AAD4DWP9</accession>
<dbReference type="PANTHER" id="PTHR38248">
    <property type="entry name" value="FUNK1 6"/>
    <property type="match status" value="1"/>
</dbReference>
<keyword evidence="4" id="KW-1185">Reference proteome</keyword>
<dbReference type="InterPro" id="IPR000719">
    <property type="entry name" value="Prot_kinase_dom"/>
</dbReference>
<dbReference type="RefSeq" id="XP_041220598.1">
    <property type="nucleotide sequence ID" value="XM_041365736.1"/>
</dbReference>
<evidence type="ECO:0000259" key="2">
    <source>
        <dbReference type="PROSITE" id="PS50011"/>
    </source>
</evidence>
<evidence type="ECO:0000313" key="4">
    <source>
        <dbReference type="Proteomes" id="UP001195769"/>
    </source>
</evidence>
<dbReference type="InterPro" id="IPR011009">
    <property type="entry name" value="Kinase-like_dom_sf"/>
</dbReference>
<dbReference type="GO" id="GO:0005524">
    <property type="term" value="F:ATP binding"/>
    <property type="evidence" value="ECO:0007669"/>
    <property type="project" value="InterPro"/>
</dbReference>
<dbReference type="PROSITE" id="PS00109">
    <property type="entry name" value="PROTEIN_KINASE_TYR"/>
    <property type="match status" value="1"/>
</dbReference>
<dbReference type="InterPro" id="IPR040976">
    <property type="entry name" value="Pkinase_fungal"/>
</dbReference>
<dbReference type="SUPFAM" id="SSF56112">
    <property type="entry name" value="Protein kinase-like (PK-like)"/>
    <property type="match status" value="1"/>
</dbReference>
<dbReference type="PANTHER" id="PTHR38248:SF2">
    <property type="entry name" value="FUNK1 11"/>
    <property type="match status" value="1"/>
</dbReference>
<feature type="region of interest" description="Disordered" evidence="1">
    <location>
        <begin position="282"/>
        <end position="345"/>
    </location>
</feature>
<evidence type="ECO:0000256" key="1">
    <source>
        <dbReference type="SAM" id="MobiDB-lite"/>
    </source>
</evidence>
<sequence>MLTPPYVTRHLPVTLPCLPIRRLGSSPPHSQSVPLLSANTSVLLALSASALLLFSPPSLISELRRVKNVSPWIARDVQNFEKCKADTMLQELLARCTGRSQNLSVNEKSKLLETALNAVLPICNAGAVAQEIKGHLTNFCDTNLEPLTYAPFVKAANCALRELSKVNVDGIPAFKIDNKTNILLHVNDPMPIYQDHQDKQSERKPDVVVVSHQTALGTKAHETQESQVLTETACKSPTDNFQWTDVRSTLEFKRTRKSLTHPPSVYKTDYVVPSPSAQYMEYRKDTNGPAKPTGSTPATGSAQTPHEASNELRPSSQSSRGVKRKRGGNNEDRTEEDDPTKPPPIVQNGLYVAEMFAAHIARQHVISFIVNNDYIYIWFCDRETTIQGAAINFVQDLPRWLVLLLIMQRMGYEQWGLNRVFEPEPGFSGKVMVEDTQIDLELDVKSKERVTHFGIRGRATTVFPVKSEALSDRQRDACFLNESPELVAKLYWPEETRQSEPDILKEVYKIAQTDPDVRGHVPELVWFHKFEETSTSKIRVALGLKDAERAEQGSRVLYIIVFRKLIPITTLSGEEFIVAWWQVVKCHRALWKRGVLHRDVSPSNLMVYRLCGQYIGVLNDYDLSSFKRDGPRGLERTGTVPFMAVELLSPDAMAGKVEHLYAHDAESLIWVLTWVCLRYEGGNLLSKNRPLEEWLKVDARTCAKEKGNFGFTGIRSVRPSTSHAESWDLVRRCFSAVQSLYTAYEYRKLTDELAFQLLLERPKLEHDNRRRTCS</sequence>
<dbReference type="GO" id="GO:0004672">
    <property type="term" value="F:protein kinase activity"/>
    <property type="evidence" value="ECO:0007669"/>
    <property type="project" value="InterPro"/>
</dbReference>
<dbReference type="Gene3D" id="1.10.510.10">
    <property type="entry name" value="Transferase(Phosphotransferase) domain 1"/>
    <property type="match status" value="1"/>
</dbReference>
<evidence type="ECO:0000313" key="3">
    <source>
        <dbReference type="EMBL" id="KAG1895022.1"/>
    </source>
</evidence>
<dbReference type="AlphaFoldDB" id="A0AAD4DWP9"/>
<dbReference type="EMBL" id="JABBWK010000072">
    <property type="protein sequence ID" value="KAG1895022.1"/>
    <property type="molecule type" value="Genomic_DNA"/>
</dbReference>
<dbReference type="GeneID" id="64660034"/>
<proteinExistence type="predicted"/>
<dbReference type="Pfam" id="PF17667">
    <property type="entry name" value="Pkinase_fungal"/>
    <property type="match status" value="1"/>
</dbReference>
<feature type="compositionally biased region" description="Polar residues" evidence="1">
    <location>
        <begin position="293"/>
        <end position="320"/>
    </location>
</feature>
<comment type="caution">
    <text evidence="3">The sequence shown here is derived from an EMBL/GenBank/DDBJ whole genome shotgun (WGS) entry which is preliminary data.</text>
</comment>
<reference evidence="3" key="1">
    <citation type="journal article" date="2020" name="New Phytol.">
        <title>Comparative genomics reveals dynamic genome evolution in host specialist ectomycorrhizal fungi.</title>
        <authorList>
            <person name="Lofgren L.A."/>
            <person name="Nguyen N.H."/>
            <person name="Vilgalys R."/>
            <person name="Ruytinx J."/>
            <person name="Liao H.L."/>
            <person name="Branco S."/>
            <person name="Kuo A."/>
            <person name="LaButti K."/>
            <person name="Lipzen A."/>
            <person name="Andreopoulos W."/>
            <person name="Pangilinan J."/>
            <person name="Riley R."/>
            <person name="Hundley H."/>
            <person name="Na H."/>
            <person name="Barry K."/>
            <person name="Grigoriev I.V."/>
            <person name="Stajich J.E."/>
            <person name="Kennedy P.G."/>
        </authorList>
    </citation>
    <scope>NUCLEOTIDE SEQUENCE</scope>
    <source>
        <strain evidence="3">FC203</strain>
    </source>
</reference>
<organism evidence="3 4">
    <name type="scientific">Suillus fuscotomentosus</name>
    <dbReference type="NCBI Taxonomy" id="1912939"/>
    <lineage>
        <taxon>Eukaryota</taxon>
        <taxon>Fungi</taxon>
        <taxon>Dikarya</taxon>
        <taxon>Basidiomycota</taxon>
        <taxon>Agaricomycotina</taxon>
        <taxon>Agaricomycetes</taxon>
        <taxon>Agaricomycetidae</taxon>
        <taxon>Boletales</taxon>
        <taxon>Suillineae</taxon>
        <taxon>Suillaceae</taxon>
        <taxon>Suillus</taxon>
    </lineage>
</organism>
<dbReference type="PROSITE" id="PS50011">
    <property type="entry name" value="PROTEIN_KINASE_DOM"/>
    <property type="match status" value="1"/>
</dbReference>
<gene>
    <name evidence="3" type="ORF">F5891DRAFT_1175794</name>
</gene>
<dbReference type="Proteomes" id="UP001195769">
    <property type="component" value="Unassembled WGS sequence"/>
</dbReference>